<dbReference type="SUPFAM" id="SSF51735">
    <property type="entry name" value="NAD(P)-binding Rossmann-fold domains"/>
    <property type="match status" value="1"/>
</dbReference>
<protein>
    <submittedName>
        <fullName evidence="3">UDP-glucose 4-epimerase</fullName>
    </submittedName>
</protein>
<name>A0A1G1KTV1_9BACT</name>
<evidence type="ECO:0000259" key="2">
    <source>
        <dbReference type="Pfam" id="PF01370"/>
    </source>
</evidence>
<comment type="caution">
    <text evidence="3">The sequence shown here is derived from an EMBL/GenBank/DDBJ whole genome shotgun (WGS) entry which is preliminary data.</text>
</comment>
<dbReference type="Proteomes" id="UP000178187">
    <property type="component" value="Unassembled WGS sequence"/>
</dbReference>
<dbReference type="AlphaFoldDB" id="A0A1G1KTV1"/>
<dbReference type="Pfam" id="PF01370">
    <property type="entry name" value="Epimerase"/>
    <property type="match status" value="1"/>
</dbReference>
<dbReference type="Gene3D" id="3.40.50.720">
    <property type="entry name" value="NAD(P)-binding Rossmann-like Domain"/>
    <property type="match status" value="1"/>
</dbReference>
<comment type="similarity">
    <text evidence="1">Belongs to the NAD(P)-dependent epimerase/dehydratase family.</text>
</comment>
<reference evidence="3 4" key="1">
    <citation type="journal article" date="2016" name="Nat. Commun.">
        <title>Thousands of microbial genomes shed light on interconnected biogeochemical processes in an aquifer system.</title>
        <authorList>
            <person name="Anantharaman K."/>
            <person name="Brown C.T."/>
            <person name="Hug L.A."/>
            <person name="Sharon I."/>
            <person name="Castelle C.J."/>
            <person name="Probst A.J."/>
            <person name="Thomas B.C."/>
            <person name="Singh A."/>
            <person name="Wilkins M.J."/>
            <person name="Karaoz U."/>
            <person name="Brodie E.L."/>
            <person name="Williams K.H."/>
            <person name="Hubbard S.S."/>
            <person name="Banfield J.F."/>
        </authorList>
    </citation>
    <scope>NUCLEOTIDE SEQUENCE [LARGE SCALE GENOMIC DNA]</scope>
</reference>
<evidence type="ECO:0000313" key="3">
    <source>
        <dbReference type="EMBL" id="OGW96340.1"/>
    </source>
</evidence>
<evidence type="ECO:0000313" key="4">
    <source>
        <dbReference type="Proteomes" id="UP000178187"/>
    </source>
</evidence>
<dbReference type="InterPro" id="IPR001509">
    <property type="entry name" value="Epimerase_deHydtase"/>
</dbReference>
<feature type="domain" description="NAD-dependent epimerase/dehydratase" evidence="2">
    <location>
        <begin position="4"/>
        <end position="238"/>
    </location>
</feature>
<organism evidence="3 4">
    <name type="scientific">Candidatus Danuiimicrobium aquiferis</name>
    <dbReference type="NCBI Taxonomy" id="1801832"/>
    <lineage>
        <taxon>Bacteria</taxon>
        <taxon>Pseudomonadati</taxon>
        <taxon>Candidatus Omnitrophota</taxon>
        <taxon>Candidatus Danuiimicrobium</taxon>
    </lineage>
</organism>
<dbReference type="InterPro" id="IPR036291">
    <property type="entry name" value="NAD(P)-bd_dom_sf"/>
</dbReference>
<gene>
    <name evidence="3" type="ORF">A3G33_03270</name>
</gene>
<proteinExistence type="inferred from homology"/>
<accession>A0A1G1KTV1</accession>
<dbReference type="PANTHER" id="PTHR43000">
    <property type="entry name" value="DTDP-D-GLUCOSE 4,6-DEHYDRATASE-RELATED"/>
    <property type="match status" value="1"/>
</dbReference>
<sequence length="333" mass="37253">MANILVTGGAGFIGSHVADCLLERNHRIVVLDDLSGGFEDNVPKRATFVSGSILDQALLKKLYEEYAFDYVFHLAAYAAEGLSHFIKHFNYENNLIGSINLINLSINHRIKCFVFTSSIAVYGKTQLPMREDMIPVPEDSYGIAKLAVEQDLKVSHDMFGMPYIIFRPHNVYGERQNIGDKYRNVVGIFMNQMMQGQPMTIFGDGNQKRAFSYISDVAPVIAGAIDVPAAYNQVFNVGADIPYTVNYLANESAKMFGVAANIKYLDRRNEADEAYSDHEKARRVLRAESKTFLAEGLARMAKWAKMHGARKSKDFSNIEVLTNLPPSWATSNK</sequence>
<dbReference type="EMBL" id="MHFR01000051">
    <property type="protein sequence ID" value="OGW96340.1"/>
    <property type="molecule type" value="Genomic_DNA"/>
</dbReference>
<evidence type="ECO:0000256" key="1">
    <source>
        <dbReference type="ARBA" id="ARBA00007637"/>
    </source>
</evidence>